<evidence type="ECO:0000313" key="2">
    <source>
        <dbReference type="Proteomes" id="UP000299102"/>
    </source>
</evidence>
<reference evidence="1 2" key="1">
    <citation type="journal article" date="2019" name="Commun. Biol.">
        <title>The bagworm genome reveals a unique fibroin gene that provides high tensile strength.</title>
        <authorList>
            <person name="Kono N."/>
            <person name="Nakamura H."/>
            <person name="Ohtoshi R."/>
            <person name="Tomita M."/>
            <person name="Numata K."/>
            <person name="Arakawa K."/>
        </authorList>
    </citation>
    <scope>NUCLEOTIDE SEQUENCE [LARGE SCALE GENOMIC DNA]</scope>
</reference>
<dbReference type="AlphaFoldDB" id="A0A4C1STJ7"/>
<dbReference type="Proteomes" id="UP000299102">
    <property type="component" value="Unassembled WGS sequence"/>
</dbReference>
<proteinExistence type="predicted"/>
<accession>A0A4C1STJ7</accession>
<organism evidence="1 2">
    <name type="scientific">Eumeta variegata</name>
    <name type="common">Bagworm moth</name>
    <name type="synonym">Eumeta japonica</name>
    <dbReference type="NCBI Taxonomy" id="151549"/>
    <lineage>
        <taxon>Eukaryota</taxon>
        <taxon>Metazoa</taxon>
        <taxon>Ecdysozoa</taxon>
        <taxon>Arthropoda</taxon>
        <taxon>Hexapoda</taxon>
        <taxon>Insecta</taxon>
        <taxon>Pterygota</taxon>
        <taxon>Neoptera</taxon>
        <taxon>Endopterygota</taxon>
        <taxon>Lepidoptera</taxon>
        <taxon>Glossata</taxon>
        <taxon>Ditrysia</taxon>
        <taxon>Tineoidea</taxon>
        <taxon>Psychidae</taxon>
        <taxon>Oiketicinae</taxon>
        <taxon>Eumeta</taxon>
    </lineage>
</organism>
<name>A0A4C1STJ7_EUMVA</name>
<keyword evidence="2" id="KW-1185">Reference proteome</keyword>
<comment type="caution">
    <text evidence="1">The sequence shown here is derived from an EMBL/GenBank/DDBJ whole genome shotgun (WGS) entry which is preliminary data.</text>
</comment>
<protein>
    <submittedName>
        <fullName evidence="1">Uncharacterized protein</fullName>
    </submittedName>
</protein>
<evidence type="ECO:0000313" key="1">
    <source>
        <dbReference type="EMBL" id="GBP04371.1"/>
    </source>
</evidence>
<sequence length="112" mass="13013">MMTWRDVKIRHDICCENKTQIRKIFDETNQTVLPCSEVLIRPRVEGYCVNGQLWIVELGEIQKEQEEKFQCEPVKAIINCKTKSEPAKISKDHEVFEGRKELSYVSSALIQG</sequence>
<dbReference type="EMBL" id="BGZK01007525">
    <property type="protein sequence ID" value="GBP04371.1"/>
    <property type="molecule type" value="Genomic_DNA"/>
</dbReference>
<gene>
    <name evidence="1" type="ORF">EVAR_73110_1</name>
</gene>